<dbReference type="SMART" id="SM00072">
    <property type="entry name" value="GuKc"/>
    <property type="match status" value="1"/>
</dbReference>
<accession>A0A7X1ZGN6</accession>
<comment type="function">
    <text evidence="6">Catalyzes the phosphorylation of ribose 1,5-bisphosphate to 5-phospho-D-ribosyl alpha-1-diphosphate (PRPP).</text>
</comment>
<dbReference type="GO" id="GO:0006015">
    <property type="term" value="P:5-phosphoribose 1-diphosphate biosynthetic process"/>
    <property type="evidence" value="ECO:0007669"/>
    <property type="project" value="UniProtKB-UniRule"/>
</dbReference>
<protein>
    <recommendedName>
        <fullName evidence="6">Ribose 1,5-bisphosphate phosphokinase PhnN</fullName>
        <ecNumber evidence="6">2.7.4.23</ecNumber>
    </recommendedName>
    <alternativeName>
        <fullName evidence="6">Ribose 1,5-bisphosphokinase</fullName>
    </alternativeName>
</protein>
<dbReference type="GO" id="GO:0033863">
    <property type="term" value="F:ribose 1,5-bisphosphate phosphokinase activity"/>
    <property type="evidence" value="ECO:0007669"/>
    <property type="project" value="UniProtKB-UniRule"/>
</dbReference>
<dbReference type="Proteomes" id="UP000434582">
    <property type="component" value="Unassembled WGS sequence"/>
</dbReference>
<keyword evidence="9" id="KW-1185">Reference proteome</keyword>
<evidence type="ECO:0000256" key="1">
    <source>
        <dbReference type="ARBA" id="ARBA00000373"/>
    </source>
</evidence>
<dbReference type="GO" id="GO:0019634">
    <property type="term" value="P:organic phosphonate metabolic process"/>
    <property type="evidence" value="ECO:0007669"/>
    <property type="project" value="UniProtKB-UniRule"/>
</dbReference>
<dbReference type="InterPro" id="IPR012699">
    <property type="entry name" value="PhnN"/>
</dbReference>
<dbReference type="EMBL" id="WIVE01000028">
    <property type="protein sequence ID" value="MQX36885.1"/>
    <property type="molecule type" value="Genomic_DNA"/>
</dbReference>
<evidence type="ECO:0000259" key="7">
    <source>
        <dbReference type="SMART" id="SM00072"/>
    </source>
</evidence>
<dbReference type="HAMAP" id="MF_00836">
    <property type="entry name" value="PhnN"/>
    <property type="match status" value="1"/>
</dbReference>
<dbReference type="OrthoDB" id="341217at2"/>
<keyword evidence="3 6" id="KW-0808">Transferase</keyword>
<evidence type="ECO:0000256" key="4">
    <source>
        <dbReference type="ARBA" id="ARBA00022741"/>
    </source>
</evidence>
<dbReference type="InterPro" id="IPR008145">
    <property type="entry name" value="GK/Ca_channel_bsu"/>
</dbReference>
<evidence type="ECO:0000256" key="2">
    <source>
        <dbReference type="ARBA" id="ARBA00005069"/>
    </source>
</evidence>
<comment type="pathway">
    <text evidence="2 6">Metabolic intermediate biosynthesis; 5-phospho-alpha-D-ribose 1-diphosphate biosynthesis; 5-phospho-alpha-D-ribose 1-diphosphate from D-ribose 5-phosphate (route II): step 3/3.</text>
</comment>
<dbReference type="InterPro" id="IPR027417">
    <property type="entry name" value="P-loop_NTPase"/>
</dbReference>
<dbReference type="GO" id="GO:0005524">
    <property type="term" value="F:ATP binding"/>
    <property type="evidence" value="ECO:0007669"/>
    <property type="project" value="UniProtKB-KW"/>
</dbReference>
<keyword evidence="5 6" id="KW-0067">ATP-binding</keyword>
<proteinExistence type="inferred from homology"/>
<comment type="caution">
    <text evidence="6">Lacks conserved residue(s) required for the propagation of feature annotation.</text>
</comment>
<gene>
    <name evidence="6 8" type="primary">phnN</name>
    <name evidence="8" type="ORF">GHC57_10195</name>
</gene>
<feature type="domain" description="Guanylate kinase/L-type calcium channel beta subunit" evidence="7">
    <location>
        <begin position="12"/>
        <end position="195"/>
    </location>
</feature>
<evidence type="ECO:0000256" key="5">
    <source>
        <dbReference type="ARBA" id="ARBA00022840"/>
    </source>
</evidence>
<comment type="similarity">
    <text evidence="6">Belongs to the ribose 1,5-bisphosphokinase family.</text>
</comment>
<organism evidence="8 9">
    <name type="scientific">Roseospira navarrensis</name>
    <dbReference type="NCBI Taxonomy" id="140058"/>
    <lineage>
        <taxon>Bacteria</taxon>
        <taxon>Pseudomonadati</taxon>
        <taxon>Pseudomonadota</taxon>
        <taxon>Alphaproteobacteria</taxon>
        <taxon>Rhodospirillales</taxon>
        <taxon>Rhodospirillaceae</taxon>
        <taxon>Roseospira</taxon>
    </lineage>
</organism>
<comment type="catalytic activity">
    <reaction evidence="1 6">
        <text>alpha-D-ribose 1,5-bisphosphate + ATP = 5-phospho-alpha-D-ribose 1-diphosphate + ADP</text>
        <dbReference type="Rhea" id="RHEA:20109"/>
        <dbReference type="ChEBI" id="CHEBI:30616"/>
        <dbReference type="ChEBI" id="CHEBI:58017"/>
        <dbReference type="ChEBI" id="CHEBI:68688"/>
        <dbReference type="ChEBI" id="CHEBI:456216"/>
        <dbReference type="EC" id="2.7.4.23"/>
    </reaction>
</comment>
<evidence type="ECO:0000256" key="6">
    <source>
        <dbReference type="HAMAP-Rule" id="MF_00836"/>
    </source>
</evidence>
<sequence>MDGSGDDRTPARGGLVYVIGASGAGKDTLIEWTRNRLAEENPAAPLAFAHRYMVGSGRPATALHVPLGHQEFAAREAAGLFALVWESLGLRYAVGAEIDLWRAAGLTVVVNGSRAYLPVVAQRYPDVRPVLISTAPEVLRRRLEARGRESAAEIEQRLQRAAEIQVEHPALARVDNSGPLEAGGARLMALLKAVALIGHGGPVSARYL</sequence>
<dbReference type="NCBIfam" id="TIGR02322">
    <property type="entry name" value="phosphon_PhnN"/>
    <property type="match status" value="1"/>
</dbReference>
<name>A0A7X1ZGN6_9PROT</name>
<dbReference type="Gene3D" id="3.40.50.300">
    <property type="entry name" value="P-loop containing nucleotide triphosphate hydrolases"/>
    <property type="match status" value="1"/>
</dbReference>
<dbReference type="NCBIfam" id="NF007485">
    <property type="entry name" value="PRK10078.1"/>
    <property type="match status" value="1"/>
</dbReference>
<evidence type="ECO:0000313" key="8">
    <source>
        <dbReference type="EMBL" id="MQX36885.1"/>
    </source>
</evidence>
<evidence type="ECO:0000313" key="9">
    <source>
        <dbReference type="Proteomes" id="UP000434582"/>
    </source>
</evidence>
<dbReference type="EC" id="2.7.4.23" evidence="6"/>
<reference evidence="8 9" key="1">
    <citation type="submission" date="2019-10" db="EMBL/GenBank/DDBJ databases">
        <title>Draft whole-genome sequence of the purple nonsulfur photosynthetic bacterium Roseospira navarrensis DSM 15114.</title>
        <authorList>
            <person name="Kyndt J.A."/>
            <person name="Meyer T.E."/>
        </authorList>
    </citation>
    <scope>NUCLEOTIDE SEQUENCE [LARGE SCALE GENOMIC DNA]</scope>
    <source>
        <strain evidence="8 9">DSM 15114</strain>
    </source>
</reference>
<keyword evidence="4 6" id="KW-0547">Nucleotide-binding</keyword>
<keyword evidence="8" id="KW-0418">Kinase</keyword>
<comment type="caution">
    <text evidence="8">The sequence shown here is derived from an EMBL/GenBank/DDBJ whole genome shotgun (WGS) entry which is preliminary data.</text>
</comment>
<evidence type="ECO:0000256" key="3">
    <source>
        <dbReference type="ARBA" id="ARBA00022679"/>
    </source>
</evidence>
<dbReference type="UniPathway" id="UPA00087">
    <property type="reaction ID" value="UER00175"/>
</dbReference>
<dbReference type="AlphaFoldDB" id="A0A7X1ZGN6"/>
<dbReference type="SUPFAM" id="SSF52540">
    <property type="entry name" value="P-loop containing nucleoside triphosphate hydrolases"/>
    <property type="match status" value="1"/>
</dbReference>